<keyword evidence="8" id="KW-1185">Reference proteome</keyword>
<keyword evidence="4 5" id="KW-0472">Membrane</keyword>
<dbReference type="InterPro" id="IPR036259">
    <property type="entry name" value="MFS_trans_sf"/>
</dbReference>
<evidence type="ECO:0000256" key="3">
    <source>
        <dbReference type="ARBA" id="ARBA00022989"/>
    </source>
</evidence>
<dbReference type="Gene3D" id="1.20.1720.10">
    <property type="entry name" value="Multidrug resistance protein D"/>
    <property type="match status" value="1"/>
</dbReference>
<dbReference type="Gene3D" id="1.20.1250.20">
    <property type="entry name" value="MFS general substrate transporter like domains"/>
    <property type="match status" value="1"/>
</dbReference>
<dbReference type="EMBL" id="LGUT01001022">
    <property type="protein sequence ID" value="KOG89815.1"/>
    <property type="molecule type" value="Genomic_DNA"/>
</dbReference>
<dbReference type="PANTHER" id="PTHR23501">
    <property type="entry name" value="MAJOR FACILITATOR SUPERFAMILY"/>
    <property type="match status" value="1"/>
</dbReference>
<gene>
    <name evidence="7" type="ORF">ADK38_12185</name>
</gene>
<dbReference type="SUPFAM" id="SSF103473">
    <property type="entry name" value="MFS general substrate transporter"/>
    <property type="match status" value="1"/>
</dbReference>
<feature type="transmembrane region" description="Helical" evidence="5">
    <location>
        <begin position="283"/>
        <end position="304"/>
    </location>
</feature>
<accession>A0ABR5J8S5</accession>
<feature type="transmembrane region" description="Helical" evidence="5">
    <location>
        <begin position="208"/>
        <end position="230"/>
    </location>
</feature>
<protein>
    <submittedName>
        <fullName evidence="7">Transporter</fullName>
    </submittedName>
</protein>
<organism evidence="7 8">
    <name type="scientific">Streptomyces varsoviensis</name>
    <dbReference type="NCBI Taxonomy" id="67373"/>
    <lineage>
        <taxon>Bacteria</taxon>
        <taxon>Bacillati</taxon>
        <taxon>Actinomycetota</taxon>
        <taxon>Actinomycetes</taxon>
        <taxon>Kitasatosporales</taxon>
        <taxon>Streptomycetaceae</taxon>
        <taxon>Streptomyces</taxon>
    </lineage>
</organism>
<proteinExistence type="predicted"/>
<evidence type="ECO:0000256" key="2">
    <source>
        <dbReference type="ARBA" id="ARBA00022692"/>
    </source>
</evidence>
<reference evidence="7 8" key="1">
    <citation type="submission" date="2015-07" db="EMBL/GenBank/DDBJ databases">
        <authorList>
            <person name="Ju K.-S."/>
            <person name="Doroghazi J.R."/>
            <person name="Metcalf W.W."/>
        </authorList>
    </citation>
    <scope>NUCLEOTIDE SEQUENCE [LARGE SCALE GENOMIC DNA]</scope>
    <source>
        <strain evidence="7 8">NRRL B-3589</strain>
    </source>
</reference>
<dbReference type="PANTHER" id="PTHR23501:SF197">
    <property type="entry name" value="COMD"/>
    <property type="match status" value="1"/>
</dbReference>
<sequence length="467" mass="48091">MLAMLLAMLDNMVVGTAMPTIVGDLGGMGSLSWVVTIYALVTAVTTPVWGKFGDLFGRKRIYLASIVLFIAGSALCGAAASMGMLIAARALQGAGAGGIGAGAFALIASLVPPRERGKYQGLTASVTAIGTIGGPLLGGFITDHLSWRWAFWINLPLGLITVVWISVLLRLPAQRGKARIDWAGIGLLGAAISALVLVATWGGGRYAWGSWQIAALGVAAVVSLAGFVAVQRRVPEPLLPLRIFAGHRNFPLSIGILFVVGAITLGAGLYLPLFQQTVQGASAANSGLLMLPMMLPVLVVSTVAGKVMSATGRYRAFPIAGTALMTVGLGLLATMNADTPRLLTGCYMVFLGAGLGLCMQMAGTIAQNSVEMRDLGAASSSLTLFRSMGGSLSVAVFSTLFNRALNSHTGHIAGFVDGTRSVFILAAVLSAAACVAAFFIIEVPLRKAGPPKPAPTEPATGQVPTAR</sequence>
<dbReference type="RefSeq" id="WP_048832503.1">
    <property type="nucleotide sequence ID" value="NZ_JBIRHZ010000002.1"/>
</dbReference>
<comment type="subcellular location">
    <subcellularLocation>
        <location evidence="1">Cell membrane</location>
        <topology evidence="1">Multi-pass membrane protein</topology>
    </subcellularLocation>
</comment>
<name>A0ABR5J8S5_9ACTN</name>
<dbReference type="Proteomes" id="UP000037020">
    <property type="component" value="Unassembled WGS sequence"/>
</dbReference>
<dbReference type="Pfam" id="PF07690">
    <property type="entry name" value="MFS_1"/>
    <property type="match status" value="1"/>
</dbReference>
<evidence type="ECO:0000313" key="8">
    <source>
        <dbReference type="Proteomes" id="UP000037020"/>
    </source>
</evidence>
<feature type="transmembrane region" description="Helical" evidence="5">
    <location>
        <begin position="93"/>
        <end position="111"/>
    </location>
</feature>
<feature type="transmembrane region" description="Helical" evidence="5">
    <location>
        <begin position="123"/>
        <end position="141"/>
    </location>
</feature>
<dbReference type="PROSITE" id="PS50850">
    <property type="entry name" value="MFS"/>
    <property type="match status" value="1"/>
</dbReference>
<feature type="transmembrane region" description="Helical" evidence="5">
    <location>
        <begin position="383"/>
        <end position="401"/>
    </location>
</feature>
<comment type="caution">
    <text evidence="7">The sequence shown here is derived from an EMBL/GenBank/DDBJ whole genome shotgun (WGS) entry which is preliminary data.</text>
</comment>
<evidence type="ECO:0000256" key="5">
    <source>
        <dbReference type="SAM" id="Phobius"/>
    </source>
</evidence>
<evidence type="ECO:0000313" key="7">
    <source>
        <dbReference type="EMBL" id="KOG89815.1"/>
    </source>
</evidence>
<keyword evidence="3 5" id="KW-1133">Transmembrane helix</keyword>
<feature type="domain" description="Major facilitator superfamily (MFS) profile" evidence="6">
    <location>
        <begin position="1"/>
        <end position="445"/>
    </location>
</feature>
<dbReference type="PRINTS" id="PR01035">
    <property type="entry name" value="TCRTETA"/>
</dbReference>
<feature type="transmembrane region" description="Helical" evidence="5">
    <location>
        <begin position="342"/>
        <end position="362"/>
    </location>
</feature>
<feature type="transmembrane region" description="Helical" evidence="5">
    <location>
        <begin position="181"/>
        <end position="202"/>
    </location>
</feature>
<feature type="transmembrane region" description="Helical" evidence="5">
    <location>
        <begin position="421"/>
        <end position="441"/>
    </location>
</feature>
<evidence type="ECO:0000259" key="6">
    <source>
        <dbReference type="PROSITE" id="PS50850"/>
    </source>
</evidence>
<feature type="transmembrane region" description="Helical" evidence="5">
    <location>
        <begin position="61"/>
        <end position="87"/>
    </location>
</feature>
<keyword evidence="2 5" id="KW-0812">Transmembrane</keyword>
<feature type="transmembrane region" description="Helical" evidence="5">
    <location>
        <begin position="31"/>
        <end position="49"/>
    </location>
</feature>
<feature type="transmembrane region" description="Helical" evidence="5">
    <location>
        <begin position="147"/>
        <end position="169"/>
    </location>
</feature>
<evidence type="ECO:0000256" key="4">
    <source>
        <dbReference type="ARBA" id="ARBA00023136"/>
    </source>
</evidence>
<dbReference type="InterPro" id="IPR001958">
    <property type="entry name" value="Tet-R_TetA/multi-R_MdtG-like"/>
</dbReference>
<feature type="transmembrane region" description="Helical" evidence="5">
    <location>
        <begin position="250"/>
        <end position="271"/>
    </location>
</feature>
<evidence type="ECO:0000256" key="1">
    <source>
        <dbReference type="ARBA" id="ARBA00004651"/>
    </source>
</evidence>
<feature type="transmembrane region" description="Helical" evidence="5">
    <location>
        <begin position="316"/>
        <end position="336"/>
    </location>
</feature>
<dbReference type="CDD" id="cd17502">
    <property type="entry name" value="MFS_Azr1_MDR_like"/>
    <property type="match status" value="1"/>
</dbReference>
<dbReference type="InterPro" id="IPR020846">
    <property type="entry name" value="MFS_dom"/>
</dbReference>
<dbReference type="InterPro" id="IPR011701">
    <property type="entry name" value="MFS"/>
</dbReference>